<feature type="binding site" evidence="2">
    <location>
        <position position="151"/>
    </location>
    <ligand>
        <name>Mn(2+)</name>
        <dbReference type="ChEBI" id="CHEBI:29035"/>
        <label>1</label>
    </ligand>
</feature>
<feature type="binding site" evidence="3">
    <location>
        <position position="61"/>
    </location>
    <ligand>
        <name>Ca(2+)</name>
        <dbReference type="ChEBI" id="CHEBI:29108"/>
    </ligand>
</feature>
<dbReference type="InterPro" id="IPR007760">
    <property type="entry name" value="Mn_catalase"/>
</dbReference>
<comment type="cofactor">
    <cofactor evidence="3">
        <name>Ca(2+)</name>
        <dbReference type="ChEBI" id="CHEBI:29108"/>
    </cofactor>
    <text evidence="3">Binds 1 Ca(2+) ion per subunit.</text>
</comment>
<proteinExistence type="inferred from homology"/>
<keyword evidence="3" id="KW-0106">Calcium</keyword>
<organism evidence="4 5">
    <name type="scientific">Dyadobacter flavalbus</name>
    <dbReference type="NCBI Taxonomy" id="2579942"/>
    <lineage>
        <taxon>Bacteria</taxon>
        <taxon>Pseudomonadati</taxon>
        <taxon>Bacteroidota</taxon>
        <taxon>Cytophagia</taxon>
        <taxon>Cytophagales</taxon>
        <taxon>Spirosomataceae</taxon>
        <taxon>Dyadobacter</taxon>
    </lineage>
</organism>
<gene>
    <name evidence="4" type="ORF">FEM33_07060</name>
</gene>
<dbReference type="SUPFAM" id="SSF47240">
    <property type="entry name" value="Ferritin-like"/>
    <property type="match status" value="1"/>
</dbReference>
<comment type="cofactor">
    <cofactor evidence="2">
        <name>Mn(2+)</name>
        <dbReference type="ChEBI" id="CHEBI:29035"/>
    </cofactor>
    <text evidence="2">Binds 2 manganese ions per subunit.</text>
</comment>
<sequence length="300" mass="33357">MILRMDRLPIELPTPTNPSPNDAAAIQELLGGKFGEMSTLMNYTFQSFNFRGRKRLRPFYDLTASIAGEEYSHIEVVSYAINLLLTGTTKRGFDPEPGPLKESVNARLSRHFIASGQASLPMDSMGDWWTGQNVFSSGNLKLDLLHNFFLECGARANKMRVYEMVTDPTAREMVGFLLVRGGLHVVAYARALEILTGVAVTKLVPVPDLSNKAFPETRKYEENGVHRKLYTFSKDDYQQAGLVFNGPHPEDGLPLEVVFGSPEGVPMPDLEEEPQLNSPGADGIDPEMFRDIAMKLGIKF</sequence>
<dbReference type="GO" id="GO:0046872">
    <property type="term" value="F:metal ion binding"/>
    <property type="evidence" value="ECO:0007669"/>
    <property type="project" value="UniProtKB-KW"/>
</dbReference>
<feature type="binding site" evidence="2">
    <location>
        <position position="73"/>
    </location>
    <ligand>
        <name>Mn(2+)</name>
        <dbReference type="ChEBI" id="CHEBI:29035"/>
        <label>1</label>
    </ligand>
</feature>
<evidence type="ECO:0000313" key="4">
    <source>
        <dbReference type="EMBL" id="KAA6440357.1"/>
    </source>
</evidence>
<evidence type="ECO:0000256" key="3">
    <source>
        <dbReference type="PIRSR" id="PIRSR607760-2"/>
    </source>
</evidence>
<name>A0A5M8QVR3_9BACT</name>
<evidence type="ECO:0000256" key="1">
    <source>
        <dbReference type="ARBA" id="ARBA00007644"/>
    </source>
</evidence>
<feature type="binding site" evidence="2">
    <location>
        <position position="70"/>
    </location>
    <ligand>
        <name>Mn(2+)</name>
        <dbReference type="ChEBI" id="CHEBI:29035"/>
        <label>1</label>
    </ligand>
</feature>
<keyword evidence="2" id="KW-0464">Manganese</keyword>
<dbReference type="Gene3D" id="1.20.1260.10">
    <property type="match status" value="1"/>
</dbReference>
<comment type="similarity">
    <text evidence="1">Belongs to the manganese catalase family.</text>
</comment>
<dbReference type="InterPro" id="IPR009078">
    <property type="entry name" value="Ferritin-like_SF"/>
</dbReference>
<dbReference type="AlphaFoldDB" id="A0A5M8QVR3"/>
<dbReference type="RefSeq" id="WP_139011370.1">
    <property type="nucleotide sequence ID" value="NZ_VBSN01000027.1"/>
</dbReference>
<dbReference type="Proteomes" id="UP000323994">
    <property type="component" value="Unassembled WGS sequence"/>
</dbReference>
<comment type="caution">
    <text evidence="4">The sequence shown here is derived from an EMBL/GenBank/DDBJ whole genome shotgun (WGS) entry which is preliminary data.</text>
</comment>
<reference evidence="4 5" key="1">
    <citation type="submission" date="2019-05" db="EMBL/GenBank/DDBJ databases">
        <authorList>
            <person name="Qu J.-H."/>
        </authorList>
    </citation>
    <scope>NUCLEOTIDE SEQUENCE [LARGE SCALE GENOMIC DNA]</scope>
    <source>
        <strain evidence="4 5">NS28</strain>
    </source>
</reference>
<feature type="binding site" evidence="3">
    <location>
        <position position="233"/>
    </location>
    <ligand>
        <name>Ca(2+)</name>
        <dbReference type="ChEBI" id="CHEBI:29108"/>
    </ligand>
</feature>
<accession>A0A5M8QVR3</accession>
<dbReference type="OrthoDB" id="9800585at2"/>
<feature type="binding site" evidence="2">
    <location>
        <position position="36"/>
    </location>
    <ligand>
        <name>Mn(2+)</name>
        <dbReference type="ChEBI" id="CHEBI:29035"/>
        <label>1</label>
    </ligand>
</feature>
<protein>
    <submittedName>
        <fullName evidence="4">Manganese catalase family protein</fullName>
    </submittedName>
</protein>
<evidence type="ECO:0000313" key="5">
    <source>
        <dbReference type="Proteomes" id="UP000323994"/>
    </source>
</evidence>
<keyword evidence="5" id="KW-1185">Reference proteome</keyword>
<dbReference type="InterPro" id="IPR012347">
    <property type="entry name" value="Ferritin-like"/>
</dbReference>
<keyword evidence="2" id="KW-0479">Metal-binding</keyword>
<feature type="binding site" evidence="2">
    <location>
        <position position="184"/>
    </location>
    <ligand>
        <name>Mn(2+)</name>
        <dbReference type="ChEBI" id="CHEBI:29035"/>
        <label>1</label>
    </ligand>
</feature>
<evidence type="ECO:0000256" key="2">
    <source>
        <dbReference type="PIRSR" id="PIRSR607760-1"/>
    </source>
</evidence>
<dbReference type="EMBL" id="VBSN01000027">
    <property type="protein sequence ID" value="KAA6440357.1"/>
    <property type="molecule type" value="Genomic_DNA"/>
</dbReference>
<dbReference type="Pfam" id="PF05067">
    <property type="entry name" value="Mn_catalase"/>
    <property type="match status" value="1"/>
</dbReference>